<dbReference type="EMBL" id="LNGC01000027">
    <property type="protein sequence ID" value="KYC52320.1"/>
    <property type="molecule type" value="Genomic_DNA"/>
</dbReference>
<dbReference type="AlphaFoldDB" id="A0A150J526"/>
<dbReference type="Proteomes" id="UP000075398">
    <property type="component" value="Unassembled WGS sequence"/>
</dbReference>
<proteinExistence type="predicted"/>
<protein>
    <recommendedName>
        <fullName evidence="3">FG-GAP repeat protein</fullName>
    </recommendedName>
</protein>
<sequence>MFPSSSPAVGDLDGNDNGLLEIAMGNVNGYSYKYENSGTAGRRQSTITSSVTGDFTALLGYIVSSQL</sequence>
<gene>
    <name evidence="1" type="ORF">AMQ22_00884</name>
</gene>
<name>A0A150J526_9EURY</name>
<reference evidence="1 2" key="1">
    <citation type="journal article" date="2016" name="ISME J.">
        <title>Chasing the elusive Euryarchaeota class WSA2: genomes reveal a uniquely fastidious methyl-reducing methanogen.</title>
        <authorList>
            <person name="Nobu M.K."/>
            <person name="Narihiro T."/>
            <person name="Kuroda K."/>
            <person name="Mei R."/>
            <person name="Liu W.T."/>
        </authorList>
    </citation>
    <scope>NUCLEOTIDE SEQUENCE [LARGE SCALE GENOMIC DNA]</scope>
    <source>
        <strain evidence="1">U1lsi0528_Bin055</strain>
    </source>
</reference>
<comment type="caution">
    <text evidence="1">The sequence shown here is derived from an EMBL/GenBank/DDBJ whole genome shotgun (WGS) entry which is preliminary data.</text>
</comment>
<dbReference type="InterPro" id="IPR028994">
    <property type="entry name" value="Integrin_alpha_N"/>
</dbReference>
<evidence type="ECO:0000313" key="2">
    <source>
        <dbReference type="Proteomes" id="UP000075398"/>
    </source>
</evidence>
<dbReference type="SUPFAM" id="SSF69318">
    <property type="entry name" value="Integrin alpha N-terminal domain"/>
    <property type="match status" value="1"/>
</dbReference>
<evidence type="ECO:0000313" key="1">
    <source>
        <dbReference type="EMBL" id="KYC52320.1"/>
    </source>
</evidence>
<organism evidence="1 2">
    <name type="scientific">Candidatus Methanofastidiosum methylothiophilum</name>
    <dbReference type="NCBI Taxonomy" id="1705564"/>
    <lineage>
        <taxon>Archaea</taxon>
        <taxon>Methanobacteriati</taxon>
        <taxon>Methanobacteriota</taxon>
        <taxon>Stenosarchaea group</taxon>
        <taxon>Candidatus Methanofastidiosia</taxon>
        <taxon>Candidatus Methanofastidiosales</taxon>
        <taxon>Candidatus Methanofastidiosaceae</taxon>
        <taxon>Candidatus Methanofastidiosum</taxon>
    </lineage>
</organism>
<accession>A0A150J526</accession>
<evidence type="ECO:0008006" key="3">
    <source>
        <dbReference type="Google" id="ProtNLM"/>
    </source>
</evidence>